<feature type="chain" id="PRO_5004625551" evidence="6">
    <location>
        <begin position="22"/>
        <end position="172"/>
    </location>
</feature>
<dbReference type="PANTHER" id="PTHR47360:SF1">
    <property type="entry name" value="ENDOPEPTIDASE NLPC-RELATED"/>
    <property type="match status" value="1"/>
</dbReference>
<dbReference type="HOGENOM" id="CLU_016043_9_0_10"/>
<comment type="caution">
    <text evidence="8">The sequence shown here is derived from an EMBL/GenBank/DDBJ whole genome shotgun (WGS) entry which is preliminary data.</text>
</comment>
<evidence type="ECO:0000313" key="8">
    <source>
        <dbReference type="EMBL" id="ERI88432.1"/>
    </source>
</evidence>
<evidence type="ECO:0000256" key="1">
    <source>
        <dbReference type="ARBA" id="ARBA00007074"/>
    </source>
</evidence>
<evidence type="ECO:0000256" key="6">
    <source>
        <dbReference type="SAM" id="SignalP"/>
    </source>
</evidence>
<dbReference type="PANTHER" id="PTHR47360">
    <property type="entry name" value="MUREIN DD-ENDOPEPTIDASE MEPS/MUREIN LD-CARBOXYPEPTIDASE"/>
    <property type="match status" value="1"/>
</dbReference>
<feature type="domain" description="NlpC/P60" evidence="7">
    <location>
        <begin position="48"/>
        <end position="172"/>
    </location>
</feature>
<keyword evidence="2" id="KW-0645">Protease</keyword>
<dbReference type="Gene3D" id="3.90.1720.10">
    <property type="entry name" value="endopeptidase domain like (from Nostoc punctiforme)"/>
    <property type="match status" value="1"/>
</dbReference>
<evidence type="ECO:0000259" key="7">
    <source>
        <dbReference type="PROSITE" id="PS51935"/>
    </source>
</evidence>
<dbReference type="PROSITE" id="PS51257">
    <property type="entry name" value="PROKAR_LIPOPROTEIN"/>
    <property type="match status" value="1"/>
</dbReference>
<keyword evidence="5" id="KW-0788">Thiol protease</keyword>
<sequence>MSPMRRSLTYIAFIGSILVLASCRTTAPQFDYAALARASITLGMDIRMEDHHPLYLEAAEWMGVPYRGGGNSKQGTDCSGLVYSIYRKAYRTRVTRSSEELKAQSRKISKSNLQEGDLVFFSNHRSSKRVGHVGIYLKDRKFIHASTGRGVIISSLDEPYYRKHWISGGRVR</sequence>
<dbReference type="Proteomes" id="UP000016496">
    <property type="component" value="Unassembled WGS sequence"/>
</dbReference>
<dbReference type="GO" id="GO:0008234">
    <property type="term" value="F:cysteine-type peptidase activity"/>
    <property type="evidence" value="ECO:0007669"/>
    <property type="project" value="UniProtKB-KW"/>
</dbReference>
<protein>
    <submittedName>
        <fullName evidence="8">NlpC/P60 family protein</fullName>
    </submittedName>
</protein>
<dbReference type="InterPro" id="IPR052062">
    <property type="entry name" value="Murein_DD/LD_carboxypeptidase"/>
</dbReference>
<gene>
    <name evidence="8" type="ORF">HMPREF1981_00531</name>
</gene>
<evidence type="ECO:0000313" key="9">
    <source>
        <dbReference type="Proteomes" id="UP000016496"/>
    </source>
</evidence>
<proteinExistence type="inferred from homology"/>
<dbReference type="InterPro" id="IPR000064">
    <property type="entry name" value="NLP_P60_dom"/>
</dbReference>
<evidence type="ECO:0000256" key="2">
    <source>
        <dbReference type="ARBA" id="ARBA00022670"/>
    </source>
</evidence>
<reference evidence="8 9" key="1">
    <citation type="submission" date="2013-08" db="EMBL/GenBank/DDBJ databases">
        <authorList>
            <person name="Weinstock G."/>
            <person name="Sodergren E."/>
            <person name="Wylie T."/>
            <person name="Fulton L."/>
            <person name="Fulton R."/>
            <person name="Fronick C."/>
            <person name="O'Laughlin M."/>
            <person name="Godfrey J."/>
            <person name="Miner T."/>
            <person name="Herter B."/>
            <person name="Appelbaum E."/>
            <person name="Cordes M."/>
            <person name="Lek S."/>
            <person name="Wollam A."/>
            <person name="Pepin K.H."/>
            <person name="Palsikar V.B."/>
            <person name="Mitreva M."/>
            <person name="Wilson R.K."/>
        </authorList>
    </citation>
    <scope>NUCLEOTIDE SEQUENCE [LARGE SCALE GENOMIC DNA]</scope>
    <source>
        <strain evidence="8 9">F0041</strain>
    </source>
</reference>
<organism evidence="8 9">
    <name type="scientific">Bacteroides pyogenes F0041</name>
    <dbReference type="NCBI Taxonomy" id="1321819"/>
    <lineage>
        <taxon>Bacteria</taxon>
        <taxon>Pseudomonadati</taxon>
        <taxon>Bacteroidota</taxon>
        <taxon>Bacteroidia</taxon>
        <taxon>Bacteroidales</taxon>
        <taxon>Bacteroidaceae</taxon>
        <taxon>Bacteroides</taxon>
    </lineage>
</organism>
<feature type="signal peptide" evidence="6">
    <location>
        <begin position="1"/>
        <end position="21"/>
    </location>
</feature>
<dbReference type="Pfam" id="PF00877">
    <property type="entry name" value="NLPC_P60"/>
    <property type="match status" value="1"/>
</dbReference>
<dbReference type="EMBL" id="AWSV01000037">
    <property type="protein sequence ID" value="ERI88432.1"/>
    <property type="molecule type" value="Genomic_DNA"/>
</dbReference>
<dbReference type="PROSITE" id="PS51935">
    <property type="entry name" value="NLPC_P60"/>
    <property type="match status" value="1"/>
</dbReference>
<dbReference type="AlphaFoldDB" id="U2E2R5"/>
<accession>U2E2R5</accession>
<evidence type="ECO:0000256" key="3">
    <source>
        <dbReference type="ARBA" id="ARBA00022729"/>
    </source>
</evidence>
<dbReference type="GO" id="GO:0006508">
    <property type="term" value="P:proteolysis"/>
    <property type="evidence" value="ECO:0007669"/>
    <property type="project" value="UniProtKB-KW"/>
</dbReference>
<comment type="similarity">
    <text evidence="1">Belongs to the peptidase C40 family.</text>
</comment>
<evidence type="ECO:0000256" key="5">
    <source>
        <dbReference type="ARBA" id="ARBA00022807"/>
    </source>
</evidence>
<dbReference type="PATRIC" id="fig|1321819.3.peg.497"/>
<dbReference type="InterPro" id="IPR038765">
    <property type="entry name" value="Papain-like_cys_pep_sf"/>
</dbReference>
<dbReference type="SUPFAM" id="SSF54001">
    <property type="entry name" value="Cysteine proteinases"/>
    <property type="match status" value="1"/>
</dbReference>
<keyword evidence="4" id="KW-0378">Hydrolase</keyword>
<name>U2E2R5_9BACE</name>
<keyword evidence="3 6" id="KW-0732">Signal</keyword>
<evidence type="ECO:0000256" key="4">
    <source>
        <dbReference type="ARBA" id="ARBA00022801"/>
    </source>
</evidence>